<dbReference type="Proteomes" id="UP000053593">
    <property type="component" value="Unassembled WGS sequence"/>
</dbReference>
<keyword evidence="2" id="KW-1185">Reference proteome</keyword>
<evidence type="ECO:0000313" key="2">
    <source>
        <dbReference type="Proteomes" id="UP000053593"/>
    </source>
</evidence>
<organism evidence="1 2">
    <name type="scientific">Collybiopsis luxurians FD-317 M1</name>
    <dbReference type="NCBI Taxonomy" id="944289"/>
    <lineage>
        <taxon>Eukaryota</taxon>
        <taxon>Fungi</taxon>
        <taxon>Dikarya</taxon>
        <taxon>Basidiomycota</taxon>
        <taxon>Agaricomycotina</taxon>
        <taxon>Agaricomycetes</taxon>
        <taxon>Agaricomycetidae</taxon>
        <taxon>Agaricales</taxon>
        <taxon>Marasmiineae</taxon>
        <taxon>Omphalotaceae</taxon>
        <taxon>Collybiopsis</taxon>
        <taxon>Collybiopsis luxurians</taxon>
    </lineage>
</organism>
<proteinExistence type="predicted"/>
<accession>A0A0D0CD57</accession>
<protein>
    <submittedName>
        <fullName evidence="1">Unplaced genomic scaffold GYMLUscaffold_88, whole genome shotgun sequence</fullName>
    </submittedName>
</protein>
<dbReference type="AlphaFoldDB" id="A0A0D0CD57"/>
<gene>
    <name evidence="1" type="ORF">GYMLUDRAFT_250873</name>
</gene>
<dbReference type="HOGENOM" id="CLU_2236899_0_0_1"/>
<reference evidence="1 2" key="1">
    <citation type="submission" date="2014-04" db="EMBL/GenBank/DDBJ databases">
        <title>Evolutionary Origins and Diversification of the Mycorrhizal Mutualists.</title>
        <authorList>
            <consortium name="DOE Joint Genome Institute"/>
            <consortium name="Mycorrhizal Genomics Consortium"/>
            <person name="Kohler A."/>
            <person name="Kuo A."/>
            <person name="Nagy L.G."/>
            <person name="Floudas D."/>
            <person name="Copeland A."/>
            <person name="Barry K.W."/>
            <person name="Cichocki N."/>
            <person name="Veneault-Fourrey C."/>
            <person name="LaButti K."/>
            <person name="Lindquist E.A."/>
            <person name="Lipzen A."/>
            <person name="Lundell T."/>
            <person name="Morin E."/>
            <person name="Murat C."/>
            <person name="Riley R."/>
            <person name="Ohm R."/>
            <person name="Sun H."/>
            <person name="Tunlid A."/>
            <person name="Henrissat B."/>
            <person name="Grigoriev I.V."/>
            <person name="Hibbett D.S."/>
            <person name="Martin F."/>
        </authorList>
    </citation>
    <scope>NUCLEOTIDE SEQUENCE [LARGE SCALE GENOMIC DNA]</scope>
    <source>
        <strain evidence="1 2">FD-317 M1</strain>
    </source>
</reference>
<name>A0A0D0CD57_9AGAR</name>
<sequence length="105" mass="11691">MQPAHSDPKGKPGRFVVANKNLRTTSFAVSAELDDMKLKEYSAIYITLPTTPGPIVFTLADEVPIWFRYQQETGTMSSNIGGDHVFDVKYGEATTKHTIYYDADS</sequence>
<dbReference type="EMBL" id="KN834836">
    <property type="protein sequence ID" value="KIK52893.1"/>
    <property type="molecule type" value="Genomic_DNA"/>
</dbReference>
<evidence type="ECO:0000313" key="1">
    <source>
        <dbReference type="EMBL" id="KIK52893.1"/>
    </source>
</evidence>